<comment type="pathway">
    <text evidence="1">Pyrimidine metabolism; UMP biosynthesis via de novo pathway; UMP from orotate: step 2/2.</text>
</comment>
<dbReference type="UniPathway" id="UPA00070">
    <property type="reaction ID" value="UER00120"/>
</dbReference>
<evidence type="ECO:0000256" key="7">
    <source>
        <dbReference type="NCBIfam" id="TIGR02127"/>
    </source>
</evidence>
<dbReference type="InterPro" id="IPR011995">
    <property type="entry name" value="OMPdecase_type-2"/>
</dbReference>
<comment type="catalytic activity">
    <reaction evidence="6">
        <text>orotidine 5'-phosphate + H(+) = UMP + CO2</text>
        <dbReference type="Rhea" id="RHEA:11596"/>
        <dbReference type="ChEBI" id="CHEBI:15378"/>
        <dbReference type="ChEBI" id="CHEBI:16526"/>
        <dbReference type="ChEBI" id="CHEBI:57538"/>
        <dbReference type="ChEBI" id="CHEBI:57865"/>
        <dbReference type="EC" id="4.1.1.23"/>
    </reaction>
</comment>
<dbReference type="GO" id="GO:0004590">
    <property type="term" value="F:orotidine-5'-phosphate decarboxylase activity"/>
    <property type="evidence" value="ECO:0007669"/>
    <property type="project" value="UniProtKB-UniRule"/>
</dbReference>
<dbReference type="InterPro" id="IPR013785">
    <property type="entry name" value="Aldolase_TIM"/>
</dbReference>
<dbReference type="OrthoDB" id="9808470at2"/>
<dbReference type="InterPro" id="IPR001754">
    <property type="entry name" value="OMPdeCOase_dom"/>
</dbReference>
<dbReference type="InterPro" id="IPR018089">
    <property type="entry name" value="OMPdecase_AS"/>
</dbReference>
<dbReference type="AlphaFoldDB" id="A0A1H9ZEZ5"/>
<evidence type="ECO:0000256" key="3">
    <source>
        <dbReference type="ARBA" id="ARBA00022793"/>
    </source>
</evidence>
<evidence type="ECO:0000259" key="8">
    <source>
        <dbReference type="SMART" id="SM00934"/>
    </source>
</evidence>
<evidence type="ECO:0000256" key="1">
    <source>
        <dbReference type="ARBA" id="ARBA00004861"/>
    </source>
</evidence>
<evidence type="ECO:0000256" key="2">
    <source>
        <dbReference type="ARBA" id="ARBA00008847"/>
    </source>
</evidence>
<keyword evidence="4" id="KW-0665">Pyrimidine biosynthesis</keyword>
<keyword evidence="3" id="KW-0210">Decarboxylase</keyword>
<keyword evidence="10" id="KW-1185">Reference proteome</keyword>
<protein>
    <recommendedName>
        <fullName evidence="7">Orotidine-5'-phosphate decarboxylase</fullName>
        <ecNumber evidence="7">4.1.1.23</ecNumber>
    </recommendedName>
</protein>
<feature type="domain" description="Orotidine 5'-phosphate decarboxylase" evidence="8">
    <location>
        <begin position="30"/>
        <end position="257"/>
    </location>
</feature>
<dbReference type="Proteomes" id="UP000198697">
    <property type="component" value="Unassembled WGS sequence"/>
</dbReference>
<dbReference type="Gene3D" id="3.20.20.70">
    <property type="entry name" value="Aldolase class I"/>
    <property type="match status" value="1"/>
</dbReference>
<gene>
    <name evidence="9" type="ORF">SAMN04487998_0304</name>
</gene>
<evidence type="ECO:0000313" key="9">
    <source>
        <dbReference type="EMBL" id="SES80224.1"/>
    </source>
</evidence>
<dbReference type="CDD" id="cd04725">
    <property type="entry name" value="OMP_decarboxylase_like"/>
    <property type="match status" value="1"/>
</dbReference>
<dbReference type="EMBL" id="FOHS01000001">
    <property type="protein sequence ID" value="SES80224.1"/>
    <property type="molecule type" value="Genomic_DNA"/>
</dbReference>
<evidence type="ECO:0000256" key="4">
    <source>
        <dbReference type="ARBA" id="ARBA00022975"/>
    </source>
</evidence>
<dbReference type="NCBIfam" id="TIGR02127">
    <property type="entry name" value="pyrF_sub2"/>
    <property type="match status" value="1"/>
</dbReference>
<comment type="similarity">
    <text evidence="2">Belongs to the OMP decarboxylase family. Type 2 subfamily.</text>
</comment>
<dbReference type="SMART" id="SM00934">
    <property type="entry name" value="OMPdecase"/>
    <property type="match status" value="1"/>
</dbReference>
<sequence length="269" mass="28813">MFHNTRSKSFALHPSLMQKLLQRIQTVNSLLCVGLDPVGDDAQVARRLAEVVDQTSPFAAAFKPNLAFFLSRENGVQLLKETVQRIPKDIPVILDGKFGDIASTADHYARFAYDVVGADAVTVNPYMGDDAVRPFVREDKMVFVLSKTSNKSQYSMQNMALTRGGSLAHGVAQVACRLDAEVGGIGLVVGATYPAALAEVRAICPEQWFLVPGVGAQGGDLAATLRAGLRPDGAGLLINTSRALWQADDAAAAARELVAQINEYRTVGV</sequence>
<organism evidence="9 10">
    <name type="scientific">Hymenobacter actinosclerus</name>
    <dbReference type="NCBI Taxonomy" id="82805"/>
    <lineage>
        <taxon>Bacteria</taxon>
        <taxon>Pseudomonadati</taxon>
        <taxon>Bacteroidota</taxon>
        <taxon>Cytophagia</taxon>
        <taxon>Cytophagales</taxon>
        <taxon>Hymenobacteraceae</taxon>
        <taxon>Hymenobacter</taxon>
    </lineage>
</organism>
<dbReference type="Pfam" id="PF00215">
    <property type="entry name" value="OMPdecase"/>
    <property type="match status" value="1"/>
</dbReference>
<evidence type="ECO:0000256" key="5">
    <source>
        <dbReference type="ARBA" id="ARBA00023239"/>
    </source>
</evidence>
<dbReference type="InterPro" id="IPR011060">
    <property type="entry name" value="RibuloseP-bd_barrel"/>
</dbReference>
<evidence type="ECO:0000313" key="10">
    <source>
        <dbReference type="Proteomes" id="UP000198697"/>
    </source>
</evidence>
<dbReference type="PANTHER" id="PTHR43375">
    <property type="entry name" value="OROTIDINE 5'-PHOSPHATE DECARBOXYLASE"/>
    <property type="match status" value="1"/>
</dbReference>
<name>A0A1H9ZEZ5_9BACT</name>
<dbReference type="GO" id="GO:0044205">
    <property type="term" value="P:'de novo' UMP biosynthetic process"/>
    <property type="evidence" value="ECO:0007669"/>
    <property type="project" value="UniProtKB-UniPathway"/>
</dbReference>
<keyword evidence="5" id="KW-0456">Lyase</keyword>
<dbReference type="EC" id="4.1.1.23" evidence="7"/>
<accession>A0A1H9ZEZ5</accession>
<proteinExistence type="inferred from homology"/>
<dbReference type="SUPFAM" id="SSF51366">
    <property type="entry name" value="Ribulose-phoshate binding barrel"/>
    <property type="match status" value="1"/>
</dbReference>
<dbReference type="PANTHER" id="PTHR43375:SF1">
    <property type="entry name" value="OROTIDINE 5'-PHOSPHATE DECARBOXYLASE"/>
    <property type="match status" value="1"/>
</dbReference>
<dbReference type="PROSITE" id="PS00156">
    <property type="entry name" value="OMPDECASE"/>
    <property type="match status" value="1"/>
</dbReference>
<evidence type="ECO:0000256" key="6">
    <source>
        <dbReference type="ARBA" id="ARBA00049157"/>
    </source>
</evidence>
<dbReference type="GO" id="GO:0006207">
    <property type="term" value="P:'de novo' pyrimidine nucleobase biosynthetic process"/>
    <property type="evidence" value="ECO:0007669"/>
    <property type="project" value="InterPro"/>
</dbReference>
<reference evidence="10" key="1">
    <citation type="submission" date="2016-10" db="EMBL/GenBank/DDBJ databases">
        <authorList>
            <person name="Varghese N."/>
            <person name="Submissions S."/>
        </authorList>
    </citation>
    <scope>NUCLEOTIDE SEQUENCE [LARGE SCALE GENOMIC DNA]</scope>
    <source>
        <strain evidence="10">DSM 15310</strain>
    </source>
</reference>
<dbReference type="STRING" id="82805.SAMN04487998_0304"/>